<accession>A0A1J5QJQ0</accession>
<keyword evidence="1" id="KW-0540">Nuclease</keyword>
<sequence length="134" mass="15079">MFRLFARIEQQYFKPGLTTGWIAALFLSLLLCAANATAAVRSIATAALPPQARRVLVQIAQGGPWISPKDGIVFGNYERQLPRRPRGYYREYTVPTPGLRHRGARRIVCGGPVRHPDICYYTDDHYATFTAISR</sequence>
<organism evidence="3">
    <name type="scientific">mine drainage metagenome</name>
    <dbReference type="NCBI Taxonomy" id="410659"/>
    <lineage>
        <taxon>unclassified sequences</taxon>
        <taxon>metagenomes</taxon>
        <taxon>ecological metagenomes</taxon>
    </lineage>
</organism>
<dbReference type="CDD" id="cd00607">
    <property type="entry name" value="RNase_Sa"/>
    <property type="match status" value="1"/>
</dbReference>
<comment type="caution">
    <text evidence="3">The sequence shown here is derived from an EMBL/GenBank/DDBJ whole genome shotgun (WGS) entry which is preliminary data.</text>
</comment>
<evidence type="ECO:0000256" key="1">
    <source>
        <dbReference type="ARBA" id="ARBA00022722"/>
    </source>
</evidence>
<reference evidence="3" key="1">
    <citation type="submission" date="2016-10" db="EMBL/GenBank/DDBJ databases">
        <title>Sequence of Gallionella enrichment culture.</title>
        <authorList>
            <person name="Poehlein A."/>
            <person name="Muehling M."/>
            <person name="Daniel R."/>
        </authorList>
    </citation>
    <scope>NUCLEOTIDE SEQUENCE</scope>
</reference>
<dbReference type="GO" id="GO:0004521">
    <property type="term" value="F:RNA endonuclease activity"/>
    <property type="evidence" value="ECO:0007669"/>
    <property type="project" value="InterPro"/>
</dbReference>
<proteinExistence type="predicted"/>
<dbReference type="Gene3D" id="3.10.450.30">
    <property type="entry name" value="Microbial ribonucleases"/>
    <property type="match status" value="1"/>
</dbReference>
<dbReference type="GO" id="GO:0016787">
    <property type="term" value="F:hydrolase activity"/>
    <property type="evidence" value="ECO:0007669"/>
    <property type="project" value="UniProtKB-KW"/>
</dbReference>
<dbReference type="EMBL" id="MLJW01000679">
    <property type="protein sequence ID" value="OIQ83710.1"/>
    <property type="molecule type" value="Genomic_DNA"/>
</dbReference>
<evidence type="ECO:0000256" key="2">
    <source>
        <dbReference type="ARBA" id="ARBA00022801"/>
    </source>
</evidence>
<dbReference type="InterPro" id="IPR000026">
    <property type="entry name" value="N1-like"/>
</dbReference>
<dbReference type="SUPFAM" id="SSF53933">
    <property type="entry name" value="Microbial ribonucleases"/>
    <property type="match status" value="1"/>
</dbReference>
<name>A0A1J5QJQ0_9ZZZZ</name>
<keyword evidence="2 3" id="KW-0378">Hydrolase</keyword>
<gene>
    <name evidence="3" type="primary">rnaSA_5</name>
    <name evidence="3" type="ORF">GALL_344900</name>
</gene>
<dbReference type="InterPro" id="IPR016191">
    <property type="entry name" value="Ribonuclease/ribotoxin"/>
</dbReference>
<dbReference type="AlphaFoldDB" id="A0A1J5QJQ0"/>
<dbReference type="EC" id="3.1.27.3" evidence="3"/>
<protein>
    <submittedName>
        <fullName evidence="3">Guanyl-specific ribonuclease Sa</fullName>
        <ecNumber evidence="3">3.1.27.3</ecNumber>
    </submittedName>
</protein>
<dbReference type="GO" id="GO:0003723">
    <property type="term" value="F:RNA binding"/>
    <property type="evidence" value="ECO:0007669"/>
    <property type="project" value="InterPro"/>
</dbReference>
<dbReference type="Pfam" id="PF00545">
    <property type="entry name" value="Ribonuclease"/>
    <property type="match status" value="1"/>
</dbReference>
<evidence type="ECO:0000313" key="3">
    <source>
        <dbReference type="EMBL" id="OIQ83710.1"/>
    </source>
</evidence>